<dbReference type="EMBL" id="JASMRN010000005">
    <property type="protein sequence ID" value="MEZ7515267.1"/>
    <property type="molecule type" value="Genomic_DNA"/>
</dbReference>
<dbReference type="InterPro" id="IPR045950">
    <property type="entry name" value="DUF6370"/>
</dbReference>
<protein>
    <submittedName>
        <fullName evidence="1">DUF6370 family protein</fullName>
    </submittedName>
</protein>
<organism evidence="1 2">
    <name type="scientific">Flavobacterium frigidarium</name>
    <dbReference type="NCBI Taxonomy" id="99286"/>
    <lineage>
        <taxon>Bacteria</taxon>
        <taxon>Pseudomonadati</taxon>
        <taxon>Bacteroidota</taxon>
        <taxon>Flavobacteriia</taxon>
        <taxon>Flavobacteriales</taxon>
        <taxon>Flavobacteriaceae</taxon>
        <taxon>Flavobacterium</taxon>
    </lineage>
</organism>
<reference evidence="1 2" key="1">
    <citation type="submission" date="2023-05" db="EMBL/GenBank/DDBJ databases">
        <title>Adaptations of aquatic viruses from atmosphere-close ecosystems of the Central Arctic Ocean.</title>
        <authorList>
            <person name="Rahlff J."/>
            <person name="Holmfeldt K."/>
        </authorList>
    </citation>
    <scope>NUCLEOTIDE SEQUENCE [LARGE SCALE GENOMIC DNA]</scope>
    <source>
        <strain evidence="1 2">Arc14</strain>
    </source>
</reference>
<dbReference type="Pfam" id="PF19897">
    <property type="entry name" value="DUF6370"/>
    <property type="match status" value="1"/>
</dbReference>
<sequence>MKNIFLSSLLFAAVTLSAQKKADSKKIQIVEASCGQCQFGLTGKGCDLAVKIGNQAYYVDGTSIDEHGDAHASDGFCEAIRTAQVTGKVVDNRFVATSFKLVDGTKK</sequence>
<evidence type="ECO:0000313" key="2">
    <source>
        <dbReference type="Proteomes" id="UP001568894"/>
    </source>
</evidence>
<proteinExistence type="predicted"/>
<comment type="caution">
    <text evidence="1">The sequence shown here is derived from an EMBL/GenBank/DDBJ whole genome shotgun (WGS) entry which is preliminary data.</text>
</comment>
<keyword evidence="2" id="KW-1185">Reference proteome</keyword>
<name>A0ABV4KEC3_9FLAO</name>
<evidence type="ECO:0000313" key="1">
    <source>
        <dbReference type="EMBL" id="MEZ7515267.1"/>
    </source>
</evidence>
<gene>
    <name evidence="1" type="ORF">QO192_08235</name>
</gene>
<accession>A0ABV4KEC3</accession>
<dbReference type="RefSeq" id="WP_371569635.1">
    <property type="nucleotide sequence ID" value="NZ_JASMRN010000005.1"/>
</dbReference>
<dbReference type="Proteomes" id="UP001568894">
    <property type="component" value="Unassembled WGS sequence"/>
</dbReference>